<dbReference type="InterPro" id="IPR044294">
    <property type="entry name" value="Lipase-like"/>
</dbReference>
<evidence type="ECO:0000256" key="1">
    <source>
        <dbReference type="ARBA" id="ARBA00007949"/>
    </source>
</evidence>
<keyword evidence="2" id="KW-1133">Transmembrane helix</keyword>
<keyword evidence="2" id="KW-0812">Transmembrane</keyword>
<keyword evidence="2" id="KW-0472">Membrane</keyword>
<evidence type="ECO:0000256" key="2">
    <source>
        <dbReference type="SAM" id="Phobius"/>
    </source>
</evidence>
<sequence>MAATHGTLDVVVHFHRFRNVDLFSRGIYMIRVSTQTKSSRQVGIPYSYYSKPSTLSTFVRNQEIPCSHAKSLPAAQIVNETSEFSTRAFVIKYRDERLELNEGVQFQLLIESRVEEAKDGSGRLVFENDEPITVKLDLLMAELEKPSEEQPNLKYRGNTVAAEKPSSSPTFTRIASQTMCVVGDAASQQLHAYFPATFSAMHFCQLDVTVHTALINLKFRKRAYSRTDGDAKGAPKKGAAGDVTQFHQLLFPGAAGDVPVDVAAARAMHHTYLQPMLQSLGATAAALRNMCADEQALEAAGSAVPSSRAVAGVMALIKKPYLEGSPFNGVKLSSAPESGELTPLRLAASIETDIKLVARRLFLLWGRFVALLPQEPRGESGRANVAARLQRTWLASQRRWWGSRLKNSEVRIQKLLQPREPAELDGAFRELRAASRPGGPRAMLSVFDGAMLADPSLLPVAASHVFLRRGQKFATSPQPVGGIPEFEDQDDDYRGPHLIVMQHGWYASSFDMRLLRAYALLLFPRAIVLSPQSNEDNSGGSMGPMGQRLAHEVHNFIKHRCDELSDPDPKMGRLSFIGHSAGSMIVRTALTSPIFRPYLSKLHTFVSLSSSHCGNMFVPSTIISGGMWALQHLHQSTFMDELQLIDRDTMNESFMYKLSQAKGFEYFKYVVLVGSTQDSYVPMHTAQATIPRPAEADKKGGGDAYMQMATNLMSPISQKTAESDKQTTVVRLTMEYKFTQTNLDTVIGRAAHLAYIDSSAAVLLILFSLYNLLK</sequence>
<dbReference type="InterPro" id="IPR029058">
    <property type="entry name" value="AB_hydrolase_fold"/>
</dbReference>
<evidence type="ECO:0000313" key="5">
    <source>
        <dbReference type="Proteomes" id="UP001363151"/>
    </source>
</evidence>
<protein>
    <submittedName>
        <fullName evidence="4">Carboxylic ester hydrolase</fullName>
    </submittedName>
</protein>
<dbReference type="Gene3D" id="3.40.50.1820">
    <property type="entry name" value="alpha/beta hydrolase"/>
    <property type="match status" value="1"/>
</dbReference>
<gene>
    <name evidence="4" type="primary">FAM135B</name>
    <name evidence="4" type="ORF">SO694_00071178</name>
</gene>
<comment type="similarity">
    <text evidence="1">Belongs to the FAM135 family.</text>
</comment>
<feature type="transmembrane region" description="Helical" evidence="2">
    <location>
        <begin position="753"/>
        <end position="773"/>
    </location>
</feature>
<organism evidence="4 5">
    <name type="scientific">Aureococcus anophagefferens</name>
    <name type="common">Harmful bloom alga</name>
    <dbReference type="NCBI Taxonomy" id="44056"/>
    <lineage>
        <taxon>Eukaryota</taxon>
        <taxon>Sar</taxon>
        <taxon>Stramenopiles</taxon>
        <taxon>Ochrophyta</taxon>
        <taxon>Pelagophyceae</taxon>
        <taxon>Pelagomonadales</taxon>
        <taxon>Pelagomonadaceae</taxon>
        <taxon>Aureococcus</taxon>
    </lineage>
</organism>
<dbReference type="PANTHER" id="PTHR12482">
    <property type="entry name" value="LIPASE ROG1-RELATED-RELATED"/>
    <property type="match status" value="1"/>
</dbReference>
<accession>A0ABR1FI46</accession>
<reference evidence="4 5" key="1">
    <citation type="submission" date="2024-03" db="EMBL/GenBank/DDBJ databases">
        <title>Aureococcus anophagefferens CCMP1851 and Kratosvirus quantuckense: Draft genome of a second virus-susceptible host strain in the model system.</title>
        <authorList>
            <person name="Chase E."/>
            <person name="Truchon A.R."/>
            <person name="Schepens W."/>
            <person name="Wilhelm S.W."/>
        </authorList>
    </citation>
    <scope>NUCLEOTIDE SEQUENCE [LARGE SCALE GENOMIC DNA]</scope>
    <source>
        <strain evidence="4 5">CCMP1851</strain>
    </source>
</reference>
<dbReference type="EMBL" id="JBBJCI010000419">
    <property type="protein sequence ID" value="KAK7231202.1"/>
    <property type="molecule type" value="Genomic_DNA"/>
</dbReference>
<feature type="domain" description="DUF676" evidence="3">
    <location>
        <begin position="496"/>
        <end position="686"/>
    </location>
</feature>
<proteinExistence type="inferred from homology"/>
<dbReference type="PANTHER" id="PTHR12482:SF5">
    <property type="entry name" value="DUF676 DOMAIN-CONTAINING PROTEIN"/>
    <property type="match status" value="1"/>
</dbReference>
<dbReference type="Pfam" id="PF05057">
    <property type="entry name" value="DUF676"/>
    <property type="match status" value="1"/>
</dbReference>
<keyword evidence="4" id="KW-0378">Hydrolase</keyword>
<evidence type="ECO:0000259" key="3">
    <source>
        <dbReference type="Pfam" id="PF05057"/>
    </source>
</evidence>
<dbReference type="Pfam" id="PF12394">
    <property type="entry name" value="DUF3657"/>
    <property type="match status" value="1"/>
</dbReference>
<dbReference type="GO" id="GO:0016787">
    <property type="term" value="F:hydrolase activity"/>
    <property type="evidence" value="ECO:0007669"/>
    <property type="project" value="UniProtKB-KW"/>
</dbReference>
<keyword evidence="5" id="KW-1185">Reference proteome</keyword>
<dbReference type="InterPro" id="IPR022122">
    <property type="entry name" value="DUF3657"/>
</dbReference>
<comment type="caution">
    <text evidence="4">The sequence shown here is derived from an EMBL/GenBank/DDBJ whole genome shotgun (WGS) entry which is preliminary data.</text>
</comment>
<name>A0ABR1FI46_AURAN</name>
<dbReference type="InterPro" id="IPR007751">
    <property type="entry name" value="DUF676_lipase-like"/>
</dbReference>
<dbReference type="Proteomes" id="UP001363151">
    <property type="component" value="Unassembled WGS sequence"/>
</dbReference>
<evidence type="ECO:0000313" key="4">
    <source>
        <dbReference type="EMBL" id="KAK7231202.1"/>
    </source>
</evidence>
<dbReference type="SUPFAM" id="SSF53474">
    <property type="entry name" value="alpha/beta-Hydrolases"/>
    <property type="match status" value="1"/>
</dbReference>